<evidence type="ECO:0000256" key="6">
    <source>
        <dbReference type="PROSITE-ProRule" id="PRU00433"/>
    </source>
</evidence>
<keyword evidence="4" id="KW-0249">Electron transport</keyword>
<dbReference type="InterPro" id="IPR009056">
    <property type="entry name" value="Cyt_c-like_dom"/>
</dbReference>
<dbReference type="Gene3D" id="1.10.760.10">
    <property type="entry name" value="Cytochrome c-like domain"/>
    <property type="match status" value="2"/>
</dbReference>
<dbReference type="Proteomes" id="UP000509658">
    <property type="component" value="Chromosome"/>
</dbReference>
<dbReference type="PROSITE" id="PS51007">
    <property type="entry name" value="CYTC"/>
    <property type="match status" value="2"/>
</dbReference>
<evidence type="ECO:0000256" key="5">
    <source>
        <dbReference type="ARBA" id="ARBA00023004"/>
    </source>
</evidence>
<feature type="domain" description="Cytochrome c" evidence="8">
    <location>
        <begin position="24"/>
        <end position="105"/>
    </location>
</feature>
<name>A0A6N0HTP2_9GAMM</name>
<dbReference type="SUPFAM" id="SSF46626">
    <property type="entry name" value="Cytochrome c"/>
    <property type="match status" value="2"/>
</dbReference>
<proteinExistence type="predicted"/>
<dbReference type="Pfam" id="PF00034">
    <property type="entry name" value="Cytochrom_C"/>
    <property type="match status" value="2"/>
</dbReference>
<evidence type="ECO:0000256" key="7">
    <source>
        <dbReference type="SAM" id="SignalP"/>
    </source>
</evidence>
<accession>A0A6N0HTP2</accession>
<dbReference type="EMBL" id="CP054491">
    <property type="protein sequence ID" value="QKQ25742.1"/>
    <property type="molecule type" value="Genomic_DNA"/>
</dbReference>
<feature type="chain" id="PRO_5027123568" evidence="7">
    <location>
        <begin position="24"/>
        <end position="222"/>
    </location>
</feature>
<feature type="signal peptide" evidence="7">
    <location>
        <begin position="1"/>
        <end position="23"/>
    </location>
</feature>
<sequence length="222" mass="25396">MNKAAMKLLILFLPLGMISTAQAVDLENGEEINELCAGCHGEYGEGDKNGDYPRLSGQPESFISKQMHLFRDRKRPNLPMLEYVDERQFPDQEIADVSAYLAQVELPTKLPPFDEENFDPLKRLLEAKRVVNIPRMPGDIEAGRKRYKRECRSCHGSEGWGDHEKGVPMLAGQYSVYLQRQVKKYLDKHRIHDPESPDDELLAAFTAQELDEIWAYLSTVDD</sequence>
<organism evidence="9 10">
    <name type="scientific">Candidatus Reidiella endopervernicosa</name>
    <dbReference type="NCBI Taxonomy" id="2738883"/>
    <lineage>
        <taxon>Bacteria</taxon>
        <taxon>Pseudomonadati</taxon>
        <taxon>Pseudomonadota</taxon>
        <taxon>Gammaproteobacteria</taxon>
        <taxon>Candidatus Reidiella</taxon>
    </lineage>
</organism>
<dbReference type="KEGG" id="rev:HUE57_05155"/>
<dbReference type="PANTHER" id="PTHR33751:SF9">
    <property type="entry name" value="CYTOCHROME C4"/>
    <property type="match status" value="1"/>
</dbReference>
<protein>
    <submittedName>
        <fullName evidence="9">C-type cytochrome</fullName>
    </submittedName>
</protein>
<evidence type="ECO:0000313" key="9">
    <source>
        <dbReference type="EMBL" id="QKQ25742.1"/>
    </source>
</evidence>
<keyword evidence="5 6" id="KW-0408">Iron</keyword>
<dbReference type="InterPro" id="IPR050597">
    <property type="entry name" value="Cytochrome_c_Oxidase_Subunit"/>
</dbReference>
<evidence type="ECO:0000256" key="2">
    <source>
        <dbReference type="ARBA" id="ARBA00022617"/>
    </source>
</evidence>
<keyword evidence="3 6" id="KW-0479">Metal-binding</keyword>
<evidence type="ECO:0000256" key="1">
    <source>
        <dbReference type="ARBA" id="ARBA00022448"/>
    </source>
</evidence>
<keyword evidence="1" id="KW-0813">Transport</keyword>
<reference evidence="9 10" key="1">
    <citation type="submission" date="2020-05" db="EMBL/GenBank/DDBJ databases">
        <title>Horizontal transmission and recombination maintain forever young bacterial symbiont genomes.</title>
        <authorList>
            <person name="Russell S.L."/>
            <person name="Pepper-Tunick E."/>
            <person name="Svedberg J."/>
            <person name="Byrne A."/>
            <person name="Ruelas Castillo J."/>
            <person name="Vollmers C."/>
            <person name="Beinart R.A."/>
            <person name="Corbett-Detig R."/>
        </authorList>
    </citation>
    <scope>NUCLEOTIDE SEQUENCE [LARGE SCALE GENOMIC DNA]</scope>
    <source>
        <strain evidence="9">Santa_Monica_outfall</strain>
    </source>
</reference>
<dbReference type="GO" id="GO:0020037">
    <property type="term" value="F:heme binding"/>
    <property type="evidence" value="ECO:0007669"/>
    <property type="project" value="InterPro"/>
</dbReference>
<evidence type="ECO:0000313" key="10">
    <source>
        <dbReference type="Proteomes" id="UP000509658"/>
    </source>
</evidence>
<evidence type="ECO:0000256" key="4">
    <source>
        <dbReference type="ARBA" id="ARBA00022982"/>
    </source>
</evidence>
<evidence type="ECO:0000256" key="3">
    <source>
        <dbReference type="ARBA" id="ARBA00022723"/>
    </source>
</evidence>
<feature type="domain" description="Cytochrome c" evidence="8">
    <location>
        <begin position="138"/>
        <end position="221"/>
    </location>
</feature>
<evidence type="ECO:0000259" key="8">
    <source>
        <dbReference type="PROSITE" id="PS51007"/>
    </source>
</evidence>
<dbReference type="AlphaFoldDB" id="A0A6N0HTP2"/>
<keyword evidence="2 6" id="KW-0349">Heme</keyword>
<dbReference type="InterPro" id="IPR036909">
    <property type="entry name" value="Cyt_c-like_dom_sf"/>
</dbReference>
<dbReference type="GO" id="GO:0046872">
    <property type="term" value="F:metal ion binding"/>
    <property type="evidence" value="ECO:0007669"/>
    <property type="project" value="UniProtKB-KW"/>
</dbReference>
<gene>
    <name evidence="9" type="ORF">HUE57_05155</name>
</gene>
<keyword evidence="10" id="KW-1185">Reference proteome</keyword>
<keyword evidence="7" id="KW-0732">Signal</keyword>
<dbReference type="PANTHER" id="PTHR33751">
    <property type="entry name" value="CBB3-TYPE CYTOCHROME C OXIDASE SUBUNIT FIXP"/>
    <property type="match status" value="1"/>
</dbReference>
<dbReference type="GO" id="GO:0009055">
    <property type="term" value="F:electron transfer activity"/>
    <property type="evidence" value="ECO:0007669"/>
    <property type="project" value="InterPro"/>
</dbReference>